<proteinExistence type="predicted"/>
<sequence>MTALIEAAGGRAAVEAEGRRQITLALACLDRAGPQQAARDDLAMIAEWAMRRDR</sequence>
<dbReference type="Proteomes" id="UP001230426">
    <property type="component" value="Unassembled WGS sequence"/>
</dbReference>
<evidence type="ECO:0000313" key="2">
    <source>
        <dbReference type="Proteomes" id="UP001230426"/>
    </source>
</evidence>
<accession>A0ABT9REY6</accession>
<keyword evidence="2" id="KW-1185">Reference proteome</keyword>
<comment type="caution">
    <text evidence="1">The sequence shown here is derived from an EMBL/GenBank/DDBJ whole genome shotgun (WGS) entry which is preliminary data.</text>
</comment>
<name>A0ABT9REY6_9ACTN</name>
<evidence type="ECO:0008006" key="3">
    <source>
        <dbReference type="Google" id="ProtNLM"/>
    </source>
</evidence>
<evidence type="ECO:0000313" key="1">
    <source>
        <dbReference type="EMBL" id="MDP9867821.1"/>
    </source>
</evidence>
<dbReference type="EMBL" id="JAUSRB010000002">
    <property type="protein sequence ID" value="MDP9867821.1"/>
    <property type="molecule type" value="Genomic_DNA"/>
</dbReference>
<gene>
    <name evidence="1" type="ORF">J2S55_007087</name>
</gene>
<protein>
    <recommendedName>
        <fullName evidence="3">Polyprenyl synthetase</fullName>
    </recommendedName>
</protein>
<organism evidence="1 2">
    <name type="scientific">Streptosporangium brasiliense</name>
    <dbReference type="NCBI Taxonomy" id="47480"/>
    <lineage>
        <taxon>Bacteria</taxon>
        <taxon>Bacillati</taxon>
        <taxon>Actinomycetota</taxon>
        <taxon>Actinomycetes</taxon>
        <taxon>Streptosporangiales</taxon>
        <taxon>Streptosporangiaceae</taxon>
        <taxon>Streptosporangium</taxon>
    </lineage>
</organism>
<reference evidence="1 2" key="1">
    <citation type="submission" date="2023-07" db="EMBL/GenBank/DDBJ databases">
        <title>Sequencing the genomes of 1000 actinobacteria strains.</title>
        <authorList>
            <person name="Klenk H.-P."/>
        </authorList>
    </citation>
    <scope>NUCLEOTIDE SEQUENCE [LARGE SCALE GENOMIC DNA]</scope>
    <source>
        <strain evidence="1 2">DSM 44109</strain>
    </source>
</reference>